<evidence type="ECO:0000313" key="1">
    <source>
        <dbReference type="EMBL" id="QWM89830.1"/>
    </source>
</evidence>
<accession>A0AAE7V2S7</accession>
<dbReference type="Proteomes" id="UP000827562">
    <property type="component" value="Segment"/>
</dbReference>
<gene>
    <name evidence="1" type="primary">gp_16601</name>
</gene>
<keyword evidence="2" id="KW-1185">Reference proteome</keyword>
<proteinExistence type="predicted"/>
<name>A0AAE7V2S7_9CAUD</name>
<dbReference type="EMBL" id="MZ130482">
    <property type="protein sequence ID" value="QWM89830.1"/>
    <property type="molecule type" value="Genomic_DNA"/>
</dbReference>
<protein>
    <submittedName>
        <fullName evidence="1">Segregation and condensation protein B</fullName>
    </submittedName>
</protein>
<reference evidence="1 2" key="1">
    <citation type="submission" date="2021-04" db="EMBL/GenBank/DDBJ databases">
        <authorList>
            <person name="Shkoporov A.N."/>
            <person name="Stockdale S.R."/>
            <person name="Guerin E."/>
            <person name="Ross R.P."/>
            <person name="Hill C."/>
        </authorList>
    </citation>
    <scope>NUCLEOTIDE SEQUENCE [LARGE SCALE GENOMIC DNA]</scope>
    <source>
        <strain evidence="2">cr77_1</strain>
    </source>
</reference>
<dbReference type="RefSeq" id="YP_010359402.1">
    <property type="nucleotide sequence ID" value="NC_062772.1"/>
</dbReference>
<evidence type="ECO:0000313" key="2">
    <source>
        <dbReference type="Proteomes" id="UP000827562"/>
    </source>
</evidence>
<organism evidence="1 2">
    <name type="scientific">uncultured phage cr77_1</name>
    <dbReference type="NCBI Taxonomy" id="2986410"/>
    <lineage>
        <taxon>Viruses</taxon>
        <taxon>Duplodnaviria</taxon>
        <taxon>Heunggongvirae</taxon>
        <taxon>Uroviricota</taxon>
        <taxon>Caudoviricetes</taxon>
        <taxon>Crassvirales</taxon>
        <taxon>Suoliviridae</taxon>
        <taxon>Boorivirinae</taxon>
        <taxon>Canhaevirus</taxon>
        <taxon>Canhaevirus faecalis</taxon>
    </lineage>
</organism>
<dbReference type="GeneID" id="75692107"/>
<dbReference type="KEGG" id="vg:75692107"/>
<sequence>MIKPLTINQLVFLNLVLDVNQKSIKHVSQLVSLVSEAEIQDLINRGYIVKEISNEAITYLPTDNLIKIVERKITMFDEFYAAYPQVVIRPDGTKSFLRANVNNCRKKYNSIVGKSKATHQHLMECLKFQLNDLTMTGRMGYMKTMWKWLTQCEWESLDEQMKSNEITEANTYGTTLI</sequence>